<dbReference type="GO" id="GO:0046983">
    <property type="term" value="F:protein dimerization activity"/>
    <property type="evidence" value="ECO:0007669"/>
    <property type="project" value="InterPro"/>
</dbReference>
<dbReference type="Gene3D" id="4.10.280.10">
    <property type="entry name" value="Helix-loop-helix DNA-binding domain"/>
    <property type="match status" value="1"/>
</dbReference>
<dbReference type="EMBL" id="JAMQKC010000002">
    <property type="protein sequence ID" value="MDC3415883.1"/>
    <property type="molecule type" value="Genomic_DNA"/>
</dbReference>
<dbReference type="SUPFAM" id="SSF140500">
    <property type="entry name" value="BAS1536-like"/>
    <property type="match status" value="1"/>
</dbReference>
<organism evidence="1 2">
    <name type="scientific">Aquibacillus salsiterrae</name>
    <dbReference type="NCBI Taxonomy" id="2950439"/>
    <lineage>
        <taxon>Bacteria</taxon>
        <taxon>Bacillati</taxon>
        <taxon>Bacillota</taxon>
        <taxon>Bacilli</taxon>
        <taxon>Bacillales</taxon>
        <taxon>Bacillaceae</taxon>
        <taxon>Aquibacillus</taxon>
    </lineage>
</organism>
<proteinExistence type="predicted"/>
<comment type="caution">
    <text evidence="1">The sequence shown here is derived from an EMBL/GenBank/DDBJ whole genome shotgun (WGS) entry which is preliminary data.</text>
</comment>
<dbReference type="Proteomes" id="UP001145069">
    <property type="component" value="Unassembled WGS sequence"/>
</dbReference>
<dbReference type="InterPro" id="IPR036638">
    <property type="entry name" value="HLH_DNA-bd_sf"/>
</dbReference>
<dbReference type="GO" id="GO:0043937">
    <property type="term" value="P:regulation of sporulation"/>
    <property type="evidence" value="ECO:0007669"/>
    <property type="project" value="InterPro"/>
</dbReference>
<dbReference type="Pfam" id="PF09388">
    <property type="entry name" value="SpoOE-like"/>
    <property type="match status" value="1"/>
</dbReference>
<protein>
    <submittedName>
        <fullName evidence="1">Aspartyl-phosphate phosphatase Spo0E family protein</fullName>
    </submittedName>
</protein>
<keyword evidence="2" id="KW-1185">Reference proteome</keyword>
<name>A0A9X4AFB6_9BACI</name>
<dbReference type="InterPro" id="IPR037208">
    <property type="entry name" value="Spo0E-like_sf"/>
</dbReference>
<dbReference type="AlphaFoldDB" id="A0A9X4AFB6"/>
<evidence type="ECO:0000313" key="1">
    <source>
        <dbReference type="EMBL" id="MDC3415883.1"/>
    </source>
</evidence>
<dbReference type="RefSeq" id="WP_272444858.1">
    <property type="nucleotide sequence ID" value="NZ_JAMQKC010000002.1"/>
</dbReference>
<dbReference type="InterPro" id="IPR018540">
    <property type="entry name" value="Spo0E-like"/>
</dbReference>
<evidence type="ECO:0000313" key="2">
    <source>
        <dbReference type="Proteomes" id="UP001145069"/>
    </source>
</evidence>
<sequence length="55" mass="6483">MEKGVESKIEKLRLEMYKAYSNDPDGDHVIKISQELDRLILEVMDKQWSGMNDKK</sequence>
<reference evidence="1" key="1">
    <citation type="submission" date="2022-06" db="EMBL/GenBank/DDBJ databases">
        <title>Aquibacillus sp. a new bacterium isolated from soil saline samples.</title>
        <authorList>
            <person name="Galisteo C."/>
            <person name="De La Haba R."/>
            <person name="Sanchez-Porro C."/>
            <person name="Ventosa A."/>
        </authorList>
    </citation>
    <scope>NUCLEOTIDE SEQUENCE</scope>
    <source>
        <strain evidence="1">3ASR75-54</strain>
    </source>
</reference>
<gene>
    <name evidence="1" type="ORF">NC799_03040</name>
</gene>
<accession>A0A9X4AFB6</accession>